<dbReference type="InterPro" id="IPR032710">
    <property type="entry name" value="NTF2-like_dom_sf"/>
</dbReference>
<dbReference type="SUPFAM" id="SSF54427">
    <property type="entry name" value="NTF2-like"/>
    <property type="match status" value="1"/>
</dbReference>
<organism evidence="1 2">
    <name type="scientific">Maribacter chungangensis</name>
    <dbReference type="NCBI Taxonomy" id="1069117"/>
    <lineage>
        <taxon>Bacteria</taxon>
        <taxon>Pseudomonadati</taxon>
        <taxon>Bacteroidota</taxon>
        <taxon>Flavobacteriia</taxon>
        <taxon>Flavobacteriales</taxon>
        <taxon>Flavobacteriaceae</taxon>
        <taxon>Maribacter</taxon>
    </lineage>
</organism>
<dbReference type="Gene3D" id="3.10.450.50">
    <property type="match status" value="1"/>
</dbReference>
<reference evidence="2" key="1">
    <citation type="journal article" date="2019" name="Int. J. Syst. Evol. Microbiol.">
        <title>The Global Catalogue of Microorganisms (GCM) 10K type strain sequencing project: providing services to taxonomists for standard genome sequencing and annotation.</title>
        <authorList>
            <consortium name="The Broad Institute Genomics Platform"/>
            <consortium name="The Broad Institute Genome Sequencing Center for Infectious Disease"/>
            <person name="Wu L."/>
            <person name="Ma J."/>
        </authorList>
    </citation>
    <scope>NUCLEOTIDE SEQUENCE [LARGE SCALE GENOMIC DNA]</scope>
    <source>
        <strain evidence="2">CCUG 61948</strain>
    </source>
</reference>
<evidence type="ECO:0000313" key="2">
    <source>
        <dbReference type="Proteomes" id="UP001597012"/>
    </source>
</evidence>
<evidence type="ECO:0000313" key="1">
    <source>
        <dbReference type="EMBL" id="MFD0798707.1"/>
    </source>
</evidence>
<gene>
    <name evidence="1" type="ORF">ACFQZJ_14640</name>
</gene>
<sequence length="193" mass="23095">MKHILFQSGWSVLFAILLTTHGCNQTKTTKDTDFEQAVRTKAVDYFETFSERTDWNKFCSFYREDVHFKDIALQLELDSLWKFKRFYKWDEEGNRFKKLFPEQKHLDLKSLVVEGYTVAAKGNVNPFYYDGSLIDTEWGMEFTIWLRFDEHLKIIEQIDWMEYDPATLENTIKRCRENGSEAIPEWLNLSKND</sequence>
<proteinExistence type="predicted"/>
<dbReference type="Proteomes" id="UP001597012">
    <property type="component" value="Unassembled WGS sequence"/>
</dbReference>
<evidence type="ECO:0008006" key="3">
    <source>
        <dbReference type="Google" id="ProtNLM"/>
    </source>
</evidence>
<accession>A0ABW3B5Y6</accession>
<comment type="caution">
    <text evidence="1">The sequence shown here is derived from an EMBL/GenBank/DDBJ whole genome shotgun (WGS) entry which is preliminary data.</text>
</comment>
<keyword evidence="2" id="KW-1185">Reference proteome</keyword>
<dbReference type="RefSeq" id="WP_379935582.1">
    <property type="nucleotide sequence ID" value="NZ_JBHTHY010000014.1"/>
</dbReference>
<protein>
    <recommendedName>
        <fullName evidence="3">Nuclear transport factor 2 family protein</fullName>
    </recommendedName>
</protein>
<dbReference type="EMBL" id="JBHTHY010000014">
    <property type="protein sequence ID" value="MFD0798707.1"/>
    <property type="molecule type" value="Genomic_DNA"/>
</dbReference>
<name>A0ABW3B5Y6_9FLAO</name>